<protein>
    <submittedName>
        <fullName evidence="2">Putative membrane protein</fullName>
    </submittedName>
</protein>
<evidence type="ECO:0000256" key="1">
    <source>
        <dbReference type="SAM" id="Phobius"/>
    </source>
</evidence>
<feature type="transmembrane region" description="Helical" evidence="1">
    <location>
        <begin position="57"/>
        <end position="74"/>
    </location>
</feature>
<accession>A0A0E4HAV1</accession>
<name>A0A0E4HAV1_9BACL</name>
<feature type="transmembrane region" description="Helical" evidence="1">
    <location>
        <begin position="80"/>
        <end position="97"/>
    </location>
</feature>
<evidence type="ECO:0000313" key="2">
    <source>
        <dbReference type="EMBL" id="CQR56152.1"/>
    </source>
</evidence>
<keyword evidence="1" id="KW-0472">Membrane</keyword>
<evidence type="ECO:0000313" key="3">
    <source>
        <dbReference type="Proteomes" id="UP000033163"/>
    </source>
</evidence>
<proteinExistence type="predicted"/>
<dbReference type="KEGG" id="pri:PRIO_3749"/>
<sequence>MQIMIYLAAVLNIVNGVLSFGSAGILKKILCMTMIIFGLAAVWAASRLNIPNVTSRYAAIVLSGILIVLRIVEFTVWHNIGFLLGVVLPIIVIWRLNSTEVRDWFVKL</sequence>
<dbReference type="Proteomes" id="UP000033163">
    <property type="component" value="Chromosome I"/>
</dbReference>
<dbReference type="PATRIC" id="fig|1073571.4.peg.4004"/>
<organism evidence="2 3">
    <name type="scientific">Paenibacillus riograndensis SBR5</name>
    <dbReference type="NCBI Taxonomy" id="1073571"/>
    <lineage>
        <taxon>Bacteria</taxon>
        <taxon>Bacillati</taxon>
        <taxon>Bacillota</taxon>
        <taxon>Bacilli</taxon>
        <taxon>Bacillales</taxon>
        <taxon>Paenibacillaceae</taxon>
        <taxon>Paenibacillus</taxon>
        <taxon>Paenibacillus sonchi group</taxon>
    </lineage>
</organism>
<feature type="transmembrane region" description="Helical" evidence="1">
    <location>
        <begin position="26"/>
        <end position="45"/>
    </location>
</feature>
<dbReference type="AlphaFoldDB" id="A0A0E4HAV1"/>
<gene>
    <name evidence="2" type="ORF">PRIO_3749</name>
</gene>
<dbReference type="HOGENOM" id="CLU_2194373_0_0_9"/>
<keyword evidence="1" id="KW-0812">Transmembrane</keyword>
<dbReference type="EMBL" id="LN831776">
    <property type="protein sequence ID" value="CQR56152.1"/>
    <property type="molecule type" value="Genomic_DNA"/>
</dbReference>
<keyword evidence="1" id="KW-1133">Transmembrane helix</keyword>
<reference evidence="3" key="1">
    <citation type="submission" date="2015-03" db="EMBL/GenBank/DDBJ databases">
        <authorList>
            <person name="Wibberg D."/>
        </authorList>
    </citation>
    <scope>NUCLEOTIDE SEQUENCE [LARGE SCALE GENOMIC DNA]</scope>
</reference>